<sequence>MLMNMKEILTVAKKNGFAIPAFNISDYAMFLGIMEVCEETNSPVILEIHPDELKFIGNEMVLAIREKAIHSKVPVCIHLDHCSDFSVIVRAICAGFTSVMFDGAELPFEENISGTKKVIEIAHAAGAGDASAAEGNGQIIPWCGMAEKLGTPCGLRTDPGADFEGGGTAPDPVWSTLHGYPHKCFRHLSDPCK</sequence>
<name>A0A6N7UTU4_9FIRM</name>
<accession>A0A6N7UTU4</accession>
<evidence type="ECO:0008006" key="4">
    <source>
        <dbReference type="Google" id="ProtNLM"/>
    </source>
</evidence>
<dbReference type="InterPro" id="IPR050246">
    <property type="entry name" value="Class_II_FBP_aldolase"/>
</dbReference>
<organism evidence="2 3">
    <name type="scientific">Suipraeoptans intestinalis</name>
    <dbReference type="NCBI Taxonomy" id="2606628"/>
    <lineage>
        <taxon>Bacteria</taxon>
        <taxon>Bacillati</taxon>
        <taxon>Bacillota</taxon>
        <taxon>Clostridia</taxon>
        <taxon>Lachnospirales</taxon>
        <taxon>Lachnospiraceae</taxon>
        <taxon>Suipraeoptans</taxon>
    </lineage>
</organism>
<dbReference type="InterPro" id="IPR013785">
    <property type="entry name" value="Aldolase_TIM"/>
</dbReference>
<keyword evidence="3" id="KW-1185">Reference proteome</keyword>
<dbReference type="RefSeq" id="WP_154478945.1">
    <property type="nucleotide sequence ID" value="NZ_VULY01000031.1"/>
</dbReference>
<dbReference type="GO" id="GO:0016832">
    <property type="term" value="F:aldehyde-lyase activity"/>
    <property type="evidence" value="ECO:0007669"/>
    <property type="project" value="InterPro"/>
</dbReference>
<gene>
    <name evidence="2" type="ORF">FYJ34_11790</name>
</gene>
<dbReference type="Gene3D" id="3.20.20.70">
    <property type="entry name" value="Aldolase class I"/>
    <property type="match status" value="1"/>
</dbReference>
<dbReference type="AlphaFoldDB" id="A0A6N7UTU4"/>
<dbReference type="GO" id="GO:0005975">
    <property type="term" value="P:carbohydrate metabolic process"/>
    <property type="evidence" value="ECO:0007669"/>
    <property type="project" value="InterPro"/>
</dbReference>
<dbReference type="PANTHER" id="PTHR30304">
    <property type="entry name" value="D-TAGATOSE-1,6-BISPHOSPHATE ALDOLASE"/>
    <property type="match status" value="1"/>
</dbReference>
<dbReference type="Pfam" id="PF01116">
    <property type="entry name" value="F_bP_aldolase"/>
    <property type="match status" value="1"/>
</dbReference>
<dbReference type="PANTHER" id="PTHR30304:SF0">
    <property type="entry name" value="D-TAGATOSE-1,6-BISPHOSPHATE ALDOLASE SUBUNIT GATY-RELATED"/>
    <property type="match status" value="1"/>
</dbReference>
<dbReference type="EMBL" id="VULY01000031">
    <property type="protein sequence ID" value="MSR94878.1"/>
    <property type="molecule type" value="Genomic_DNA"/>
</dbReference>
<comment type="cofactor">
    <cofactor evidence="1">
        <name>Zn(2+)</name>
        <dbReference type="ChEBI" id="CHEBI:29105"/>
    </cofactor>
</comment>
<reference evidence="2 3" key="1">
    <citation type="submission" date="2019-08" db="EMBL/GenBank/DDBJ databases">
        <title>In-depth cultivation of the pig gut microbiome towards novel bacterial diversity and tailored functional studies.</title>
        <authorList>
            <person name="Wylensek D."/>
            <person name="Hitch T.C.A."/>
            <person name="Clavel T."/>
        </authorList>
    </citation>
    <scope>NUCLEOTIDE SEQUENCE [LARGE SCALE GENOMIC DNA]</scope>
    <source>
        <strain evidence="2 3">68-1-5</strain>
    </source>
</reference>
<proteinExistence type="predicted"/>
<dbReference type="InterPro" id="IPR000771">
    <property type="entry name" value="FBA_II"/>
</dbReference>
<comment type="caution">
    <text evidence="2">The sequence shown here is derived from an EMBL/GenBank/DDBJ whole genome shotgun (WGS) entry which is preliminary data.</text>
</comment>
<dbReference type="SUPFAM" id="SSF51569">
    <property type="entry name" value="Aldolase"/>
    <property type="match status" value="1"/>
</dbReference>
<dbReference type="Proteomes" id="UP000434409">
    <property type="component" value="Unassembled WGS sequence"/>
</dbReference>
<evidence type="ECO:0000313" key="2">
    <source>
        <dbReference type="EMBL" id="MSR94878.1"/>
    </source>
</evidence>
<dbReference type="GO" id="GO:0008270">
    <property type="term" value="F:zinc ion binding"/>
    <property type="evidence" value="ECO:0007669"/>
    <property type="project" value="InterPro"/>
</dbReference>
<evidence type="ECO:0000313" key="3">
    <source>
        <dbReference type="Proteomes" id="UP000434409"/>
    </source>
</evidence>
<protein>
    <recommendedName>
        <fullName evidence="4">Ketose-bisphosphate aldolase</fullName>
    </recommendedName>
</protein>
<evidence type="ECO:0000256" key="1">
    <source>
        <dbReference type="ARBA" id="ARBA00001947"/>
    </source>
</evidence>